<dbReference type="PROSITE" id="PS50006">
    <property type="entry name" value="FHA_DOMAIN"/>
    <property type="match status" value="1"/>
</dbReference>
<keyword evidence="6" id="KW-0511">Multifunctional enzyme</keyword>
<dbReference type="Gene3D" id="2.60.200.20">
    <property type="match status" value="1"/>
</dbReference>
<comment type="catalytic activity">
    <reaction evidence="7">
        <text>Preferential cleavage: (Ac)2-L-Lys-D-Ala-|-D-Ala. Also transpeptidation of peptidyl-alanyl moieties that are N-acyl substituents of D-alanine.</text>
        <dbReference type="EC" id="3.4.16.4"/>
    </reaction>
</comment>
<evidence type="ECO:0000313" key="11">
    <source>
        <dbReference type="Proteomes" id="UP001050975"/>
    </source>
</evidence>
<dbReference type="PANTHER" id="PTHR32282">
    <property type="entry name" value="BINDING PROTEIN TRANSPEPTIDASE, PUTATIVE-RELATED"/>
    <property type="match status" value="1"/>
</dbReference>
<reference evidence="10" key="1">
    <citation type="submission" date="2019-10" db="EMBL/GenBank/DDBJ databases">
        <title>Draft genome sequece of Microseira wollei NIES-4236.</title>
        <authorList>
            <person name="Yamaguchi H."/>
            <person name="Suzuki S."/>
            <person name="Kawachi M."/>
        </authorList>
    </citation>
    <scope>NUCLEOTIDE SEQUENCE</scope>
    <source>
        <strain evidence="10">NIES-4236</strain>
    </source>
</reference>
<dbReference type="InterPro" id="IPR050396">
    <property type="entry name" value="Glycosyltr_51/Transpeptidase"/>
</dbReference>
<dbReference type="GO" id="GO:0008955">
    <property type="term" value="F:peptidoglycan glycosyltransferase activity"/>
    <property type="evidence" value="ECO:0007669"/>
    <property type="project" value="UniProtKB-EC"/>
</dbReference>
<keyword evidence="4 10" id="KW-0808">Transferase</keyword>
<dbReference type="GO" id="GO:0030288">
    <property type="term" value="C:outer membrane-bounded periplasmic space"/>
    <property type="evidence" value="ECO:0007669"/>
    <property type="project" value="TreeGrafter"/>
</dbReference>
<dbReference type="InterPro" id="IPR012338">
    <property type="entry name" value="Beta-lactam/transpept-like"/>
</dbReference>
<evidence type="ECO:0000256" key="6">
    <source>
        <dbReference type="ARBA" id="ARBA00023268"/>
    </source>
</evidence>
<dbReference type="GO" id="GO:0009002">
    <property type="term" value="F:serine-type D-Ala-D-Ala carboxypeptidase activity"/>
    <property type="evidence" value="ECO:0007669"/>
    <property type="project" value="UniProtKB-EC"/>
</dbReference>
<organism evidence="10 11">
    <name type="scientific">Microseira wollei NIES-4236</name>
    <dbReference type="NCBI Taxonomy" id="2530354"/>
    <lineage>
        <taxon>Bacteria</taxon>
        <taxon>Bacillati</taxon>
        <taxon>Cyanobacteriota</taxon>
        <taxon>Cyanophyceae</taxon>
        <taxon>Oscillatoriophycideae</taxon>
        <taxon>Aerosakkonematales</taxon>
        <taxon>Aerosakkonemataceae</taxon>
        <taxon>Microseira</taxon>
    </lineage>
</organism>
<evidence type="ECO:0000256" key="8">
    <source>
        <dbReference type="ARBA" id="ARBA00049902"/>
    </source>
</evidence>
<dbReference type="InterPro" id="IPR001264">
    <property type="entry name" value="Glyco_trans_51"/>
</dbReference>
<evidence type="ECO:0000256" key="7">
    <source>
        <dbReference type="ARBA" id="ARBA00034000"/>
    </source>
</evidence>
<name>A0AAV3XTB4_9CYAN</name>
<dbReference type="InterPro" id="IPR023346">
    <property type="entry name" value="Lysozyme-like_dom_sf"/>
</dbReference>
<evidence type="ECO:0000256" key="3">
    <source>
        <dbReference type="ARBA" id="ARBA00022676"/>
    </source>
</evidence>
<keyword evidence="11" id="KW-1185">Reference proteome</keyword>
<proteinExistence type="predicted"/>
<dbReference type="Proteomes" id="UP001050975">
    <property type="component" value="Unassembled WGS sequence"/>
</dbReference>
<feature type="domain" description="FHA" evidence="9">
    <location>
        <begin position="66"/>
        <end position="119"/>
    </location>
</feature>
<evidence type="ECO:0000259" key="9">
    <source>
        <dbReference type="PROSITE" id="PS50006"/>
    </source>
</evidence>
<dbReference type="GO" id="GO:0008658">
    <property type="term" value="F:penicillin binding"/>
    <property type="evidence" value="ECO:0007669"/>
    <property type="project" value="InterPro"/>
</dbReference>
<dbReference type="SUPFAM" id="SSF56601">
    <property type="entry name" value="beta-lactamase/transpeptidase-like"/>
    <property type="match status" value="1"/>
</dbReference>
<evidence type="ECO:0000256" key="5">
    <source>
        <dbReference type="ARBA" id="ARBA00022801"/>
    </source>
</evidence>
<dbReference type="SMART" id="SM00240">
    <property type="entry name" value="FHA"/>
    <property type="match status" value="1"/>
</dbReference>
<keyword evidence="2" id="KW-0645">Protease</keyword>
<comment type="catalytic activity">
    <reaction evidence="8">
        <text>[GlcNAc-(1-&gt;4)-Mur2Ac(oyl-L-Ala-gamma-D-Glu-L-Lys-D-Ala-D-Ala)](n)-di-trans,octa-cis-undecaprenyl diphosphate + beta-D-GlcNAc-(1-&gt;4)-Mur2Ac(oyl-L-Ala-gamma-D-Glu-L-Lys-D-Ala-D-Ala)-di-trans,octa-cis-undecaprenyl diphosphate = [GlcNAc-(1-&gt;4)-Mur2Ac(oyl-L-Ala-gamma-D-Glu-L-Lys-D-Ala-D-Ala)](n+1)-di-trans,octa-cis-undecaprenyl diphosphate + di-trans,octa-cis-undecaprenyl diphosphate + H(+)</text>
        <dbReference type="Rhea" id="RHEA:23708"/>
        <dbReference type="Rhea" id="RHEA-COMP:9602"/>
        <dbReference type="Rhea" id="RHEA-COMP:9603"/>
        <dbReference type="ChEBI" id="CHEBI:15378"/>
        <dbReference type="ChEBI" id="CHEBI:58405"/>
        <dbReference type="ChEBI" id="CHEBI:60033"/>
        <dbReference type="ChEBI" id="CHEBI:78435"/>
        <dbReference type="EC" id="2.4.99.28"/>
    </reaction>
</comment>
<dbReference type="Gene3D" id="3.40.710.10">
    <property type="entry name" value="DD-peptidase/beta-lactamase superfamily"/>
    <property type="match status" value="1"/>
</dbReference>
<dbReference type="Gene3D" id="1.10.3810.10">
    <property type="entry name" value="Biosynthetic peptidoglycan transglycosylase-like"/>
    <property type="match status" value="1"/>
</dbReference>
<dbReference type="Pfam" id="PF00905">
    <property type="entry name" value="Transpeptidase"/>
    <property type="match status" value="1"/>
</dbReference>
<dbReference type="SUPFAM" id="SSF49879">
    <property type="entry name" value="SMAD/FHA domain"/>
    <property type="match status" value="1"/>
</dbReference>
<dbReference type="InterPro" id="IPR036950">
    <property type="entry name" value="PBP_transglycosylase"/>
</dbReference>
<gene>
    <name evidence="10" type="ORF">MiSe_80940</name>
</gene>
<sequence length="755" mass="82545">MTPPQPQQRPPSKTILGAITQAVQTVQAKVNFTKLVLKPNTRVPELWVQEADADKAEVFPLIGDRYLLGRSSKSCDIVVRNPVVSQIHLSLIRTGRGQNSFIIKDENSTNGIYKGRRRVTSKKLHHNEVLTLGPPELAASVRLQFIDPPPKYVDAAEKVMCGVGGMAALLVLWVGFEWQKFSVKPLPPAIGGPVIVTTDDGETPLRAPRSQSHAELRLKEFSPYLPKAVTASEDRRFYWHLGVDPIGILRATVIISKGGDRQGGSTVTQQVARSLFRDYVGRADSLGRKVREAIVSLKLESVYSKDKLLEIYLNRVFLGVDAYGFESAARYYFDKSARDLTLAESATLVSILPAPNSFAPCGDRADRTRAIARRNTVINLMLEQGKISQEEANSGRRSALEVSAKVCEERARTIAPYFYSYVFEELNALLGEEIAREGNFIIQTSLNPRMQRQAETSLRNAVRNAGAKRFSQGAIVSLNTKTGAIVALVGGVNYERSQFNRATQAQRQPGSTFKLFGYGAAIAKGISPGKSYSCAPLNWNGQRFRGCERASSGTVDMYTGMALSENVIALRVAQDARLDDVVELAQRMGINSKLDPVPGLVLGQSVVNVLEMTGAYGAVANRGLWNRPHAIVRILDSSDCKDANDINTCRVIYSQAQGSQANQRVLSPNVADVLHSLLRGVVTGGTGKNAAIGQGEAGKTGTTDDYVDLWFIGYIRQRQIVTGVWLGNDDNSRTRGASADAAQVWGDYMGKVLNR</sequence>
<dbReference type="InterPro" id="IPR000253">
    <property type="entry name" value="FHA_dom"/>
</dbReference>
<keyword evidence="1" id="KW-0121">Carboxypeptidase</keyword>
<dbReference type="Pfam" id="PF00912">
    <property type="entry name" value="Transgly"/>
    <property type="match status" value="1"/>
</dbReference>
<accession>A0AAV3XTB4</accession>
<keyword evidence="5" id="KW-0378">Hydrolase</keyword>
<evidence type="ECO:0000256" key="4">
    <source>
        <dbReference type="ARBA" id="ARBA00022679"/>
    </source>
</evidence>
<dbReference type="GO" id="GO:0009252">
    <property type="term" value="P:peptidoglycan biosynthetic process"/>
    <property type="evidence" value="ECO:0007669"/>
    <property type="project" value="TreeGrafter"/>
</dbReference>
<evidence type="ECO:0000256" key="1">
    <source>
        <dbReference type="ARBA" id="ARBA00022645"/>
    </source>
</evidence>
<dbReference type="Pfam" id="PF00498">
    <property type="entry name" value="FHA"/>
    <property type="match status" value="1"/>
</dbReference>
<dbReference type="InterPro" id="IPR001460">
    <property type="entry name" value="PCN-bd_Tpept"/>
</dbReference>
<protein>
    <submittedName>
        <fullName evidence="10">FHA modulated glycosyl transferase/transpeptidase</fullName>
    </submittedName>
</protein>
<evidence type="ECO:0000313" key="10">
    <source>
        <dbReference type="EMBL" id="GET43272.1"/>
    </source>
</evidence>
<dbReference type="EMBL" id="BLAY01000211">
    <property type="protein sequence ID" value="GET43272.1"/>
    <property type="molecule type" value="Genomic_DNA"/>
</dbReference>
<dbReference type="SUPFAM" id="SSF53955">
    <property type="entry name" value="Lysozyme-like"/>
    <property type="match status" value="1"/>
</dbReference>
<dbReference type="AlphaFoldDB" id="A0AAV3XTB4"/>
<dbReference type="GO" id="GO:0006508">
    <property type="term" value="P:proteolysis"/>
    <property type="evidence" value="ECO:0007669"/>
    <property type="project" value="UniProtKB-KW"/>
</dbReference>
<keyword evidence="3" id="KW-0328">Glycosyltransferase</keyword>
<evidence type="ECO:0000256" key="2">
    <source>
        <dbReference type="ARBA" id="ARBA00022670"/>
    </source>
</evidence>
<comment type="caution">
    <text evidence="10">The sequence shown here is derived from an EMBL/GenBank/DDBJ whole genome shotgun (WGS) entry which is preliminary data.</text>
</comment>
<dbReference type="CDD" id="cd00060">
    <property type="entry name" value="FHA"/>
    <property type="match status" value="1"/>
</dbReference>
<dbReference type="PANTHER" id="PTHR32282:SF31">
    <property type="entry name" value="PEPTIDOGLYCAN GLYCOSYLTRANSFERASE"/>
    <property type="match status" value="1"/>
</dbReference>
<dbReference type="InterPro" id="IPR008984">
    <property type="entry name" value="SMAD_FHA_dom_sf"/>
</dbReference>
<dbReference type="RefSeq" id="WP_226591927.1">
    <property type="nucleotide sequence ID" value="NZ_BLAY01000211.1"/>
</dbReference>